<accession>A0AAU9E4W3</accession>
<dbReference type="KEGG" id="hprf:HLPR_19950"/>
<name>A0AAU9E4W3_9FIRM</name>
<dbReference type="PANTHER" id="PTHR35795">
    <property type="entry name" value="SLR1885 PROTEIN"/>
    <property type="match status" value="1"/>
</dbReference>
<keyword evidence="5" id="KW-1185">Reference proteome</keyword>
<dbReference type="InterPro" id="IPR006261">
    <property type="entry name" value="dGTPase"/>
</dbReference>
<keyword evidence="1 2" id="KW-0378">Hydrolase</keyword>
<dbReference type="InterPro" id="IPR006674">
    <property type="entry name" value="HD_domain"/>
</dbReference>
<dbReference type="PANTHER" id="PTHR35795:SF1">
    <property type="entry name" value="BIS(5'-NUCLEOSYL)-TETRAPHOSPHATASE, SYMMETRICAL"/>
    <property type="match status" value="1"/>
</dbReference>
<evidence type="ECO:0000256" key="1">
    <source>
        <dbReference type="ARBA" id="ARBA00022801"/>
    </source>
</evidence>
<protein>
    <recommendedName>
        <fullName evidence="2">Deoxyguanosinetriphosphate triphosphohydrolase-like protein</fullName>
    </recommendedName>
</protein>
<dbReference type="RefSeq" id="WP_338535287.1">
    <property type="nucleotide sequence ID" value="NZ_AP028654.1"/>
</dbReference>
<gene>
    <name evidence="4" type="ORF">HLPR_19950</name>
</gene>
<dbReference type="Proteomes" id="UP001321786">
    <property type="component" value="Chromosome"/>
</dbReference>
<dbReference type="Pfam" id="PF13286">
    <property type="entry name" value="HD_assoc"/>
    <property type="match status" value="1"/>
</dbReference>
<dbReference type="SMART" id="SM00471">
    <property type="entry name" value="HDc"/>
    <property type="match status" value="1"/>
</dbReference>
<evidence type="ECO:0000313" key="4">
    <source>
        <dbReference type="EMBL" id="BEP29664.1"/>
    </source>
</evidence>
<dbReference type="CDD" id="cd00077">
    <property type="entry name" value="HDc"/>
    <property type="match status" value="1"/>
</dbReference>
<evidence type="ECO:0000256" key="2">
    <source>
        <dbReference type="HAMAP-Rule" id="MF_01212"/>
    </source>
</evidence>
<organism evidence="4 5">
    <name type="scientific">Helicovermis profundi</name>
    <dbReference type="NCBI Taxonomy" id="3065157"/>
    <lineage>
        <taxon>Bacteria</taxon>
        <taxon>Bacillati</taxon>
        <taxon>Bacillota</taxon>
        <taxon>Clostridia</taxon>
        <taxon>Helicovermis</taxon>
    </lineage>
</organism>
<dbReference type="NCBIfam" id="NF002327">
    <property type="entry name" value="PRK01286.1-2"/>
    <property type="match status" value="1"/>
</dbReference>
<dbReference type="EMBL" id="AP028654">
    <property type="protein sequence ID" value="BEP29664.1"/>
    <property type="molecule type" value="Genomic_DNA"/>
</dbReference>
<dbReference type="SUPFAM" id="SSF109604">
    <property type="entry name" value="HD-domain/PDEase-like"/>
    <property type="match status" value="1"/>
</dbReference>
<reference evidence="4 5" key="1">
    <citation type="submission" date="2023-08" db="EMBL/GenBank/DDBJ databases">
        <title>Helicovermis profunda gen. nov., sp. nov., a novel mesophilic, fermentative bacterium within the Bacillota from a deep-sea hydrothermal vent chimney.</title>
        <authorList>
            <person name="Miyazaki U."/>
            <person name="Mizutani D."/>
            <person name="Hashimoto Y."/>
            <person name="Tame A."/>
            <person name="Sawayama S."/>
            <person name="Miyazaki J."/>
            <person name="Takai K."/>
            <person name="Nakagawa S."/>
        </authorList>
    </citation>
    <scope>NUCLEOTIDE SEQUENCE [LARGE SCALE GENOMIC DNA]</scope>
    <source>
        <strain evidence="4 5">S502</strain>
    </source>
</reference>
<dbReference type="NCBIfam" id="TIGR01353">
    <property type="entry name" value="dGTP_triPase"/>
    <property type="match status" value="1"/>
</dbReference>
<sequence>MTIREETYKIERMILQKNATLSENSRGRQKEEALCEFRTPFQRDRDRIIHSKAFRRLKHKTQVFLSPEGDHYRTRLTHTLEVSQISRTIARALRLNEDLVEAIALGHDLGHTPFGHCGEMELNKIHKEGFRHNEQSLRIVDYLEMRSGKRRGINLTYEVRDGILNHRGENLPSTLEGKIVRISDRIAYVNHDIDDAIRANVLSYDIFPKEYFEVLGQTHSKRINKLIHDIVETSLITGDIKFSEETSYYFNMLRDFMFEKVYLNIKAKKDEEKAMNLINKLYYYFVNHPEKLPDEFFKEYKELKNIAIKDYVSGMTDRYAISKYKSIFIPEFWI</sequence>
<feature type="domain" description="HD" evidence="3">
    <location>
        <begin position="75"/>
        <end position="189"/>
    </location>
</feature>
<dbReference type="GO" id="GO:0016793">
    <property type="term" value="F:triphosphoric monoester hydrolase activity"/>
    <property type="evidence" value="ECO:0007669"/>
    <property type="project" value="InterPro"/>
</dbReference>
<dbReference type="InterPro" id="IPR051094">
    <property type="entry name" value="Diverse_Catalytic_Enzymes"/>
</dbReference>
<dbReference type="InterPro" id="IPR026875">
    <property type="entry name" value="PHydrolase_assoc_dom"/>
</dbReference>
<dbReference type="PROSITE" id="PS51831">
    <property type="entry name" value="HD"/>
    <property type="match status" value="1"/>
</dbReference>
<dbReference type="Pfam" id="PF01966">
    <property type="entry name" value="HD"/>
    <property type="match status" value="1"/>
</dbReference>
<evidence type="ECO:0000313" key="5">
    <source>
        <dbReference type="Proteomes" id="UP001321786"/>
    </source>
</evidence>
<proteinExistence type="inferred from homology"/>
<dbReference type="InterPro" id="IPR003607">
    <property type="entry name" value="HD/PDEase_dom"/>
</dbReference>
<dbReference type="InterPro" id="IPR023023">
    <property type="entry name" value="dNTPase_2"/>
</dbReference>
<dbReference type="Gene3D" id="1.10.3210.10">
    <property type="entry name" value="Hypothetical protein af1432"/>
    <property type="match status" value="1"/>
</dbReference>
<comment type="similarity">
    <text evidence="2">Belongs to the dGTPase family. Type 2 subfamily.</text>
</comment>
<dbReference type="HAMAP" id="MF_01212">
    <property type="entry name" value="dGTPase_type2"/>
    <property type="match status" value="1"/>
</dbReference>
<dbReference type="AlphaFoldDB" id="A0AAU9E4W3"/>
<evidence type="ECO:0000259" key="3">
    <source>
        <dbReference type="PROSITE" id="PS51831"/>
    </source>
</evidence>